<evidence type="ECO:0000256" key="1">
    <source>
        <dbReference type="SAM" id="SignalP"/>
    </source>
</evidence>
<dbReference type="EMBL" id="JBAWTH010000180">
    <property type="protein sequence ID" value="KAL2273591.1"/>
    <property type="molecule type" value="Genomic_DNA"/>
</dbReference>
<reference evidence="2 3" key="1">
    <citation type="submission" date="2024-03" db="EMBL/GenBank/DDBJ databases">
        <title>A high-quality draft genome sequence of Diaporthe vaccinii, a causative agent of upright dieback and viscid rot disease in cranberry plants.</title>
        <authorList>
            <person name="Sarrasin M."/>
            <person name="Lang B.F."/>
            <person name="Burger G."/>
        </authorList>
    </citation>
    <scope>NUCLEOTIDE SEQUENCE [LARGE SCALE GENOMIC DNA]</scope>
    <source>
        <strain evidence="2 3">IS7</strain>
    </source>
</reference>
<organism evidence="2 3">
    <name type="scientific">Diaporthe vaccinii</name>
    <dbReference type="NCBI Taxonomy" id="105482"/>
    <lineage>
        <taxon>Eukaryota</taxon>
        <taxon>Fungi</taxon>
        <taxon>Dikarya</taxon>
        <taxon>Ascomycota</taxon>
        <taxon>Pezizomycotina</taxon>
        <taxon>Sordariomycetes</taxon>
        <taxon>Sordariomycetidae</taxon>
        <taxon>Diaporthales</taxon>
        <taxon>Diaporthaceae</taxon>
        <taxon>Diaporthe</taxon>
        <taxon>Diaporthe eres species complex</taxon>
    </lineage>
</organism>
<evidence type="ECO:0008006" key="4">
    <source>
        <dbReference type="Google" id="ProtNLM"/>
    </source>
</evidence>
<name>A0ABR4DUA4_9PEZI</name>
<gene>
    <name evidence="2" type="ORF">FJTKL_04405</name>
</gene>
<keyword evidence="1" id="KW-0732">Signal</keyword>
<accession>A0ABR4DUA4</accession>
<evidence type="ECO:0000313" key="3">
    <source>
        <dbReference type="Proteomes" id="UP001600888"/>
    </source>
</evidence>
<keyword evidence="3" id="KW-1185">Reference proteome</keyword>
<feature type="chain" id="PRO_5046421352" description="Hydrophobin" evidence="1">
    <location>
        <begin position="21"/>
        <end position="152"/>
    </location>
</feature>
<evidence type="ECO:0000313" key="2">
    <source>
        <dbReference type="EMBL" id="KAL2273591.1"/>
    </source>
</evidence>
<feature type="signal peptide" evidence="1">
    <location>
        <begin position="1"/>
        <end position="20"/>
    </location>
</feature>
<dbReference type="Proteomes" id="UP001600888">
    <property type="component" value="Unassembled WGS sequence"/>
</dbReference>
<protein>
    <recommendedName>
        <fullName evidence="4">Hydrophobin</fullName>
    </recommendedName>
</protein>
<proteinExistence type="predicted"/>
<comment type="caution">
    <text evidence="2">The sequence shown here is derived from an EMBL/GenBank/DDBJ whole genome shotgun (WGS) entry which is preliminary data.</text>
</comment>
<sequence>MQCISSVILTLAATATLVIAAPAPGPMPEPTPAPAIPDVRVAVTSTMAQSTATPTPVLNIRKATIDAFSAKCSVGTNSVATCTGAIYATNVWEGVLDATVDSFTISTSACRIAKGTPCCETGHIILGPGVGTLSNDIIRRNRDEEAEEGSDQ</sequence>